<sequence length="49" mass="5577">SVQILIIDEVGETYKAVRMARSSASVDEGELRRSVTLKAMDRYNRLVYS</sequence>
<dbReference type="EMBL" id="CAMKVN010004462">
    <property type="protein sequence ID" value="CAI2187117.1"/>
    <property type="molecule type" value="Genomic_DNA"/>
</dbReference>
<feature type="non-terminal residue" evidence="1">
    <location>
        <position position="1"/>
    </location>
</feature>
<dbReference type="AlphaFoldDB" id="A0A9W4SZ95"/>
<accession>A0A9W4SZ95</accession>
<evidence type="ECO:0000313" key="1">
    <source>
        <dbReference type="EMBL" id="CAI2187117.1"/>
    </source>
</evidence>
<keyword evidence="2" id="KW-1185">Reference proteome</keyword>
<dbReference type="Proteomes" id="UP001153678">
    <property type="component" value="Unassembled WGS sequence"/>
</dbReference>
<organism evidence="1 2">
    <name type="scientific">Funneliformis geosporum</name>
    <dbReference type="NCBI Taxonomy" id="1117311"/>
    <lineage>
        <taxon>Eukaryota</taxon>
        <taxon>Fungi</taxon>
        <taxon>Fungi incertae sedis</taxon>
        <taxon>Mucoromycota</taxon>
        <taxon>Glomeromycotina</taxon>
        <taxon>Glomeromycetes</taxon>
        <taxon>Glomerales</taxon>
        <taxon>Glomeraceae</taxon>
        <taxon>Funneliformis</taxon>
    </lineage>
</organism>
<name>A0A9W4SZ95_9GLOM</name>
<protein>
    <submittedName>
        <fullName evidence="1">8346_t:CDS:1</fullName>
    </submittedName>
</protein>
<gene>
    <name evidence="1" type="ORF">FWILDA_LOCUS12915</name>
</gene>
<evidence type="ECO:0000313" key="2">
    <source>
        <dbReference type="Proteomes" id="UP001153678"/>
    </source>
</evidence>
<comment type="caution">
    <text evidence="1">The sequence shown here is derived from an EMBL/GenBank/DDBJ whole genome shotgun (WGS) entry which is preliminary data.</text>
</comment>
<proteinExistence type="predicted"/>
<reference evidence="1" key="1">
    <citation type="submission" date="2022-08" db="EMBL/GenBank/DDBJ databases">
        <authorList>
            <person name="Kallberg Y."/>
            <person name="Tangrot J."/>
            <person name="Rosling A."/>
        </authorList>
    </citation>
    <scope>NUCLEOTIDE SEQUENCE</scope>
    <source>
        <strain evidence="1">Wild A</strain>
    </source>
</reference>